<organism evidence="1 2">
    <name type="scientific">Scleroderma citrinum Foug A</name>
    <dbReference type="NCBI Taxonomy" id="1036808"/>
    <lineage>
        <taxon>Eukaryota</taxon>
        <taxon>Fungi</taxon>
        <taxon>Dikarya</taxon>
        <taxon>Basidiomycota</taxon>
        <taxon>Agaricomycotina</taxon>
        <taxon>Agaricomycetes</taxon>
        <taxon>Agaricomycetidae</taxon>
        <taxon>Boletales</taxon>
        <taxon>Sclerodermatineae</taxon>
        <taxon>Sclerodermataceae</taxon>
        <taxon>Scleroderma</taxon>
    </lineage>
</organism>
<protein>
    <submittedName>
        <fullName evidence="1">Uncharacterized protein</fullName>
    </submittedName>
</protein>
<dbReference type="HOGENOM" id="CLU_2543912_0_0_1"/>
<sequence length="83" mass="8997">MTTIHSPLVGFILSMIHNLSPEIEGLANTLLLGAPIAISVGCRLILSIREAASPHHLYSVSSRTMSAFIVQDRSQRGEDSRIV</sequence>
<reference evidence="2" key="2">
    <citation type="submission" date="2015-01" db="EMBL/GenBank/DDBJ databases">
        <title>Evolutionary Origins and Diversification of the Mycorrhizal Mutualists.</title>
        <authorList>
            <consortium name="DOE Joint Genome Institute"/>
            <consortium name="Mycorrhizal Genomics Consortium"/>
            <person name="Kohler A."/>
            <person name="Kuo A."/>
            <person name="Nagy L.G."/>
            <person name="Floudas D."/>
            <person name="Copeland A."/>
            <person name="Barry K.W."/>
            <person name="Cichocki N."/>
            <person name="Veneault-Fourrey C."/>
            <person name="LaButti K."/>
            <person name="Lindquist E.A."/>
            <person name="Lipzen A."/>
            <person name="Lundell T."/>
            <person name="Morin E."/>
            <person name="Murat C."/>
            <person name="Riley R."/>
            <person name="Ohm R."/>
            <person name="Sun H."/>
            <person name="Tunlid A."/>
            <person name="Henrissat B."/>
            <person name="Grigoriev I.V."/>
            <person name="Hibbett D.S."/>
            <person name="Martin F."/>
        </authorList>
    </citation>
    <scope>NUCLEOTIDE SEQUENCE [LARGE SCALE GENOMIC DNA]</scope>
    <source>
        <strain evidence="2">Foug A</strain>
    </source>
</reference>
<accession>A0A0C2Z2E8</accession>
<reference evidence="1 2" key="1">
    <citation type="submission" date="2014-04" db="EMBL/GenBank/DDBJ databases">
        <authorList>
            <consortium name="DOE Joint Genome Institute"/>
            <person name="Kuo A."/>
            <person name="Kohler A."/>
            <person name="Nagy L.G."/>
            <person name="Floudas D."/>
            <person name="Copeland A."/>
            <person name="Barry K.W."/>
            <person name="Cichocki N."/>
            <person name="Veneault-Fourrey C."/>
            <person name="LaButti K."/>
            <person name="Lindquist E.A."/>
            <person name="Lipzen A."/>
            <person name="Lundell T."/>
            <person name="Morin E."/>
            <person name="Murat C."/>
            <person name="Sun H."/>
            <person name="Tunlid A."/>
            <person name="Henrissat B."/>
            <person name="Grigoriev I.V."/>
            <person name="Hibbett D.S."/>
            <person name="Martin F."/>
            <person name="Nordberg H.P."/>
            <person name="Cantor M.N."/>
            <person name="Hua S.X."/>
        </authorList>
    </citation>
    <scope>NUCLEOTIDE SEQUENCE [LARGE SCALE GENOMIC DNA]</scope>
    <source>
        <strain evidence="1 2">Foug A</strain>
    </source>
</reference>
<dbReference type="InParanoid" id="A0A0C2Z2E8"/>
<dbReference type="AlphaFoldDB" id="A0A0C2Z2E8"/>
<evidence type="ECO:0000313" key="2">
    <source>
        <dbReference type="Proteomes" id="UP000053989"/>
    </source>
</evidence>
<proteinExistence type="predicted"/>
<dbReference type="Proteomes" id="UP000053989">
    <property type="component" value="Unassembled WGS sequence"/>
</dbReference>
<dbReference type="EMBL" id="KN822124">
    <property type="protein sequence ID" value="KIM56028.1"/>
    <property type="molecule type" value="Genomic_DNA"/>
</dbReference>
<gene>
    <name evidence="1" type="ORF">SCLCIDRAFT_1148481</name>
</gene>
<dbReference type="OrthoDB" id="3349377at2759"/>
<keyword evidence="2" id="KW-1185">Reference proteome</keyword>
<name>A0A0C2Z2E8_9AGAM</name>
<evidence type="ECO:0000313" key="1">
    <source>
        <dbReference type="EMBL" id="KIM56028.1"/>
    </source>
</evidence>